<dbReference type="PANTHER" id="PTHR46409">
    <property type="entry name" value="HTH PSQ-TYPE DOMAIN-CONTAINING PROTEIN"/>
    <property type="match status" value="1"/>
</dbReference>
<dbReference type="PANTHER" id="PTHR46409:SF1">
    <property type="entry name" value="HTH PSQ-TYPE DOMAIN-CONTAINING PROTEIN"/>
    <property type="match status" value="1"/>
</dbReference>
<organism evidence="1 2">
    <name type="scientific">Araneus ventricosus</name>
    <name type="common">Orbweaver spider</name>
    <name type="synonym">Epeira ventricosa</name>
    <dbReference type="NCBI Taxonomy" id="182803"/>
    <lineage>
        <taxon>Eukaryota</taxon>
        <taxon>Metazoa</taxon>
        <taxon>Ecdysozoa</taxon>
        <taxon>Arthropoda</taxon>
        <taxon>Chelicerata</taxon>
        <taxon>Arachnida</taxon>
        <taxon>Araneae</taxon>
        <taxon>Araneomorphae</taxon>
        <taxon>Entelegynae</taxon>
        <taxon>Araneoidea</taxon>
        <taxon>Araneidae</taxon>
        <taxon>Araneus</taxon>
    </lineage>
</organism>
<protein>
    <submittedName>
        <fullName evidence="1">Uncharacterized protein</fullName>
    </submittedName>
</protein>
<dbReference type="Proteomes" id="UP000499080">
    <property type="component" value="Unassembled WGS sequence"/>
</dbReference>
<proteinExistence type="predicted"/>
<reference evidence="1 2" key="1">
    <citation type="journal article" date="2019" name="Sci. Rep.">
        <title>Orb-weaving spider Araneus ventricosus genome elucidates the spidroin gene catalogue.</title>
        <authorList>
            <person name="Kono N."/>
            <person name="Nakamura H."/>
            <person name="Ohtoshi R."/>
            <person name="Moran D.A.P."/>
            <person name="Shinohara A."/>
            <person name="Yoshida Y."/>
            <person name="Fujiwara M."/>
            <person name="Mori M."/>
            <person name="Tomita M."/>
            <person name="Arakawa K."/>
        </authorList>
    </citation>
    <scope>NUCLEOTIDE SEQUENCE [LARGE SCALE GENOMIC DNA]</scope>
</reference>
<evidence type="ECO:0000313" key="2">
    <source>
        <dbReference type="Proteomes" id="UP000499080"/>
    </source>
</evidence>
<accession>A0A4Y2ILG7</accession>
<comment type="caution">
    <text evidence="1">The sequence shown here is derived from an EMBL/GenBank/DDBJ whole genome shotgun (WGS) entry which is preliminary data.</text>
</comment>
<evidence type="ECO:0000313" key="1">
    <source>
        <dbReference type="EMBL" id="GBM78691.1"/>
    </source>
</evidence>
<dbReference type="AlphaFoldDB" id="A0A4Y2ILG7"/>
<gene>
    <name evidence="1" type="ORF">AVEN_244362_1</name>
</gene>
<keyword evidence="2" id="KW-1185">Reference proteome</keyword>
<name>A0A4Y2ILG7_ARAVE</name>
<sequence length="94" mass="10968">MITDDRNFIRELGLRWIMAARGRKSIGLGKFTIPDFNFEAEDYHELIDWQNWVKTEPPLTMGISYEALKQMVVDGVPAEVFDFQNYPCHTQSVE</sequence>
<dbReference type="EMBL" id="BGPR01002770">
    <property type="protein sequence ID" value="GBM78691.1"/>
    <property type="molecule type" value="Genomic_DNA"/>
</dbReference>